<accession>A0ABP4VY95</accession>
<keyword evidence="3" id="KW-1185">Reference proteome</keyword>
<evidence type="ECO:0000259" key="1">
    <source>
        <dbReference type="Pfam" id="PF12902"/>
    </source>
</evidence>
<dbReference type="InterPro" id="IPR012347">
    <property type="entry name" value="Ferritin-like"/>
</dbReference>
<dbReference type="Proteomes" id="UP001500655">
    <property type="component" value="Unassembled WGS sequence"/>
</dbReference>
<feature type="domain" description="Iminophenyl-pyruvate dimer synthase" evidence="1">
    <location>
        <begin position="654"/>
        <end position="881"/>
    </location>
</feature>
<organism evidence="2 3">
    <name type="scientific">Luedemannella helvata</name>
    <dbReference type="NCBI Taxonomy" id="349315"/>
    <lineage>
        <taxon>Bacteria</taxon>
        <taxon>Bacillati</taxon>
        <taxon>Actinomycetota</taxon>
        <taxon>Actinomycetes</taxon>
        <taxon>Micromonosporales</taxon>
        <taxon>Micromonosporaceae</taxon>
        <taxon>Luedemannella</taxon>
    </lineage>
</organism>
<protein>
    <recommendedName>
        <fullName evidence="1">Iminophenyl-pyruvate dimer synthase domain-containing protein</fullName>
    </recommendedName>
</protein>
<evidence type="ECO:0000313" key="2">
    <source>
        <dbReference type="EMBL" id="GAA1739303.1"/>
    </source>
</evidence>
<proteinExistence type="predicted"/>
<name>A0ABP4VY95_9ACTN</name>
<comment type="caution">
    <text evidence="2">The sequence shown here is derived from an EMBL/GenBank/DDBJ whole genome shotgun (WGS) entry which is preliminary data.</text>
</comment>
<dbReference type="Gene3D" id="1.20.1260.10">
    <property type="match status" value="1"/>
</dbReference>
<reference evidence="3" key="1">
    <citation type="journal article" date="2019" name="Int. J. Syst. Evol. Microbiol.">
        <title>The Global Catalogue of Microorganisms (GCM) 10K type strain sequencing project: providing services to taxonomists for standard genome sequencing and annotation.</title>
        <authorList>
            <consortium name="The Broad Institute Genomics Platform"/>
            <consortium name="The Broad Institute Genome Sequencing Center for Infectious Disease"/>
            <person name="Wu L."/>
            <person name="Ma J."/>
        </authorList>
    </citation>
    <scope>NUCLEOTIDE SEQUENCE [LARGE SCALE GENOMIC DNA]</scope>
    <source>
        <strain evidence="3">JCM 13249</strain>
    </source>
</reference>
<evidence type="ECO:0000313" key="3">
    <source>
        <dbReference type="Proteomes" id="UP001500655"/>
    </source>
</evidence>
<dbReference type="EMBL" id="BAAALS010000003">
    <property type="protein sequence ID" value="GAA1739303.1"/>
    <property type="molecule type" value="Genomic_DNA"/>
</dbReference>
<sequence length="1053" mass="114465">MSVFDTPRVHFRGTAVTRLPTGPRCGLFDLSTNRALTDDGPVPPDVPPAEYHDYLWRRGPRFGVDGRPDPDGVFSASQGWNFGGNGHFWIDAAVVAVELDDGIDVTDPAVGRAVDMWGHYNEYLATTFNRARVFDVDPSSNWTTTLMVGRFGLGRLGRSQDGGYLMLGDVAGTQPPRWHHRDHRRDVGDHWLAAHLGRAVLHQFAIAAEEGLTWLADADRSPATRRLRDVIEAGGADGVVVQFALSNMAPPTVPNAPDRHDLRGTIAPWRRDEWRSYPAGRLLTPRDGSGPGPGVLSVAVGPDTATFNLATAVPVTLGDGWAPGAEERVDLGDLDLRTARGGRLVASLPRAAYLGKDFDLTSGVVTVPALLPGIEVADEPLCLVAGDTLLVEEETNVQADDAGLIIEYPDVARAEDHAVEVAVRALTRGRPAAVEMIHIRQYANPRSRPLDPAVGDLVEVRPGRLGEPGPFAASCAIGTDDTGVGWFTVRGAGSGATRLHLSARADGRPGGTGAAAYDNDDALGFWAGAGTVHVRVLPDDWALDDADATFDRVYREVFAPYEFLYSFMKDEVFSLADECKVRTYPRLIWQMGDPRNLARTYYMPPTRDLTLPKARLLLAFLRAQQAVADVPVPTRAAPRAGGRIERRGQLWAALRTAASVELAATLQYLFAAYSVPAYGPAEEYVRRGLWTAEQRWLACGDGGETTAGGVRGTLLSIAREEMIHFLMINNIIMAMGEPFHVPAIDFGTLNHTLPIPLDFALEPLGIGSLQRFLALEQPESHIGDLGVGDDPPEGYRSPSALYAEIRAGIERVPDLFMVRKGRGGGEHHLFLRESINAVHPDFQLEVDDVPSALFAIDVITEQGEGGKLASAPSPGGSHFEALLRVSEELLATRSPGRTVWAPAYPVARNPTAHDGRPDRTTVTEPAARALMHLFNRSYYLMLQLMVQHFGYQPDASLRRSKLMNAAIDVMTGMMAPLAEVLVTLPSGQRGLTAGPGFELEDEVVYNSRPDVAMLSVALRFEHLAAAARRCDAAPDRVTDMFAFYADYFRALRI</sequence>
<dbReference type="InterPro" id="IPR026820">
    <property type="entry name" value="VioB/RebD_dom"/>
</dbReference>
<gene>
    <name evidence="2" type="ORF">GCM10009681_07570</name>
</gene>
<dbReference type="Pfam" id="PF12902">
    <property type="entry name" value="Ferritin-like"/>
    <property type="match status" value="1"/>
</dbReference>